<dbReference type="PANTHER" id="PTHR37313:SF4">
    <property type="entry name" value="CONSERVED MEMBRANE PROTEIN-RELATED"/>
    <property type="match status" value="1"/>
</dbReference>
<sequence>MDQRLSSNSTVRCVGSVLLLHGRTYYPPYTITAIGDHEAMRDALESSPTVQEYRDWADLVGLTYEVADEGTVTMPAYSSTIGGNSTS</sequence>
<dbReference type="InterPro" id="IPR010273">
    <property type="entry name" value="DUF881"/>
</dbReference>
<dbReference type="AlphaFoldDB" id="A0A2P8E6T4"/>
<accession>A0A2P8E6T4</accession>
<dbReference type="EMBL" id="PYGE01000004">
    <property type="protein sequence ID" value="PSL05163.1"/>
    <property type="molecule type" value="Genomic_DNA"/>
</dbReference>
<comment type="similarity">
    <text evidence="1">Belongs to the UPF0749 family.</text>
</comment>
<dbReference type="GO" id="GO:0005886">
    <property type="term" value="C:plasma membrane"/>
    <property type="evidence" value="ECO:0007669"/>
    <property type="project" value="TreeGrafter"/>
</dbReference>
<dbReference type="Gene3D" id="3.30.70.1880">
    <property type="entry name" value="Protein of unknown function DUF881"/>
    <property type="match status" value="1"/>
</dbReference>
<dbReference type="PANTHER" id="PTHR37313">
    <property type="entry name" value="UPF0749 PROTEIN RV1825"/>
    <property type="match status" value="1"/>
</dbReference>
<proteinExistence type="inferred from homology"/>
<evidence type="ECO:0000313" key="2">
    <source>
        <dbReference type="EMBL" id="PSL05163.1"/>
    </source>
</evidence>
<gene>
    <name evidence="2" type="ORF">CLV30_10425</name>
</gene>
<comment type="caution">
    <text evidence="2">The sequence shown here is derived from an EMBL/GenBank/DDBJ whole genome shotgun (WGS) entry which is preliminary data.</text>
</comment>
<protein>
    <submittedName>
        <fullName evidence="2">Uncharacterized protein DUF881</fullName>
    </submittedName>
</protein>
<organism evidence="2 3">
    <name type="scientific">Haloactinopolyspora alba</name>
    <dbReference type="NCBI Taxonomy" id="648780"/>
    <lineage>
        <taxon>Bacteria</taxon>
        <taxon>Bacillati</taxon>
        <taxon>Actinomycetota</taxon>
        <taxon>Actinomycetes</taxon>
        <taxon>Jiangellales</taxon>
        <taxon>Jiangellaceae</taxon>
        <taxon>Haloactinopolyspora</taxon>
    </lineage>
</organism>
<keyword evidence="3" id="KW-1185">Reference proteome</keyword>
<dbReference type="Pfam" id="PF05949">
    <property type="entry name" value="DUF881"/>
    <property type="match status" value="1"/>
</dbReference>
<name>A0A2P8E6T4_9ACTN</name>
<reference evidence="2 3" key="1">
    <citation type="submission" date="2018-03" db="EMBL/GenBank/DDBJ databases">
        <title>Genomic Encyclopedia of Archaeal and Bacterial Type Strains, Phase II (KMG-II): from individual species to whole genera.</title>
        <authorList>
            <person name="Goeker M."/>
        </authorList>
    </citation>
    <scope>NUCLEOTIDE SEQUENCE [LARGE SCALE GENOMIC DNA]</scope>
    <source>
        <strain evidence="2 3">DSM 45211</strain>
    </source>
</reference>
<evidence type="ECO:0000313" key="3">
    <source>
        <dbReference type="Proteomes" id="UP000243528"/>
    </source>
</evidence>
<dbReference type="Proteomes" id="UP000243528">
    <property type="component" value="Unassembled WGS sequence"/>
</dbReference>
<evidence type="ECO:0000256" key="1">
    <source>
        <dbReference type="ARBA" id="ARBA00009108"/>
    </source>
</evidence>